<evidence type="ECO:0000259" key="4">
    <source>
        <dbReference type="Pfam" id="PF03159"/>
    </source>
</evidence>
<feature type="domain" description="Xrn1 helical" evidence="5">
    <location>
        <begin position="361"/>
        <end position="509"/>
    </location>
</feature>
<dbReference type="GO" id="GO:0003723">
    <property type="term" value="F:RNA binding"/>
    <property type="evidence" value="ECO:0007669"/>
    <property type="project" value="TreeGrafter"/>
</dbReference>
<organism evidence="6">
    <name type="scientific">viral metagenome</name>
    <dbReference type="NCBI Taxonomy" id="1070528"/>
    <lineage>
        <taxon>unclassified sequences</taxon>
        <taxon>metagenomes</taxon>
        <taxon>organismal metagenomes</taxon>
    </lineage>
</organism>
<keyword evidence="3" id="KW-0269">Exonuclease</keyword>
<dbReference type="Gene3D" id="3.40.50.12390">
    <property type="match status" value="1"/>
</dbReference>
<dbReference type="GO" id="GO:0004534">
    <property type="term" value="F:5'-3' RNA exonuclease activity"/>
    <property type="evidence" value="ECO:0007669"/>
    <property type="project" value="TreeGrafter"/>
</dbReference>
<dbReference type="InterPro" id="IPR004859">
    <property type="entry name" value="Xrn1_N"/>
</dbReference>
<sequence length="511" mass="59256">MGIPSYYKTLITKYKHAITRQTPHGTAALVIDMNCMIYHVLREPAMEVIAYTEEGRLTWERKLQDEVCAYLTFIWRAAGAPLKMFVALDGVVPYAKIKQQRFRRFKSASLGKSQSWDTNAITPGTEFMTAMGNSLRAVGAKHNWQISDVYEPGEGEHKVLNWIRQQTTLSGPVLVYGLDADLILLSILAGEHLGPGSPVYLMREAMAFGKLVRIPESNQVELCFLQIPILLQSLQNGQIWTRQELYDYIFGMSFCGNDFLPTGLSLRMRDDGHAVLLDCLRTLWKRQIHLVSFDSKGSASLNKDGLYQFACWMAQQEERLITKMIDRKMKSPLGEDDADNLPLKEAAENPMIVSQTGRLQPDWKRQYYRIGFGESSVEIRKYWAAQYWNGFQWIFDYYLGRPVDQEYVYAAGYPPTWSDLKDYYVFNQIQWVPREALQPKEQLALVLPLLSWNLLLKTPFRSVPQRLPQYWPESFHLETFGKRFGWECEPMIPMLTPERLRYEMSRMNDRI</sequence>
<dbReference type="Pfam" id="PF17846">
    <property type="entry name" value="XRN_M"/>
    <property type="match status" value="1"/>
</dbReference>
<keyword evidence="2" id="KW-0378">Hydrolase</keyword>
<dbReference type="EMBL" id="MN740536">
    <property type="protein sequence ID" value="QHU32224.1"/>
    <property type="molecule type" value="Genomic_DNA"/>
</dbReference>
<keyword evidence="1" id="KW-0540">Nuclease</keyword>
<protein>
    <recommendedName>
        <fullName evidence="7">Xrn1 N-terminal domain-containing protein</fullName>
    </recommendedName>
</protein>
<dbReference type="GO" id="GO:0000956">
    <property type="term" value="P:nuclear-transcribed mRNA catabolic process"/>
    <property type="evidence" value="ECO:0007669"/>
    <property type="project" value="TreeGrafter"/>
</dbReference>
<feature type="domain" description="Xrn1 N-terminal" evidence="4">
    <location>
        <begin position="1"/>
        <end position="191"/>
    </location>
</feature>
<dbReference type="PANTHER" id="PTHR12341">
    <property type="entry name" value="5'-&gt;3' EXORIBONUCLEASE"/>
    <property type="match status" value="1"/>
</dbReference>
<dbReference type="PANTHER" id="PTHR12341:SF29">
    <property type="entry name" value="EXONUCLEASE XRNC, PUTATIVE-RELATED"/>
    <property type="match status" value="1"/>
</dbReference>
<dbReference type="Pfam" id="PF03159">
    <property type="entry name" value="XRN_N"/>
    <property type="match status" value="1"/>
</dbReference>
<name>A0A6C0LRJ3_9ZZZZ</name>
<evidence type="ECO:0000313" key="6">
    <source>
        <dbReference type="EMBL" id="QHU32224.1"/>
    </source>
</evidence>
<evidence type="ECO:0000256" key="2">
    <source>
        <dbReference type="ARBA" id="ARBA00022801"/>
    </source>
</evidence>
<evidence type="ECO:0000256" key="3">
    <source>
        <dbReference type="ARBA" id="ARBA00022839"/>
    </source>
</evidence>
<dbReference type="AlphaFoldDB" id="A0A6C0LRJ3"/>
<dbReference type="InterPro" id="IPR027073">
    <property type="entry name" value="5_3_exoribonuclease"/>
</dbReference>
<dbReference type="InterPro" id="IPR041412">
    <property type="entry name" value="Xrn1_helical"/>
</dbReference>
<reference evidence="6" key="1">
    <citation type="journal article" date="2020" name="Nature">
        <title>Giant virus diversity and host interactions through global metagenomics.</title>
        <authorList>
            <person name="Schulz F."/>
            <person name="Roux S."/>
            <person name="Paez-Espino D."/>
            <person name="Jungbluth S."/>
            <person name="Walsh D.A."/>
            <person name="Denef V.J."/>
            <person name="McMahon K.D."/>
            <person name="Konstantinidis K.T."/>
            <person name="Eloe-Fadrosh E.A."/>
            <person name="Kyrpides N.C."/>
            <person name="Woyke T."/>
        </authorList>
    </citation>
    <scope>NUCLEOTIDE SEQUENCE</scope>
    <source>
        <strain evidence="6">GVMAG-M-3300027963-9</strain>
    </source>
</reference>
<evidence type="ECO:0000256" key="1">
    <source>
        <dbReference type="ARBA" id="ARBA00022722"/>
    </source>
</evidence>
<dbReference type="GO" id="GO:0005634">
    <property type="term" value="C:nucleus"/>
    <property type="evidence" value="ECO:0007669"/>
    <property type="project" value="TreeGrafter"/>
</dbReference>
<evidence type="ECO:0008006" key="7">
    <source>
        <dbReference type="Google" id="ProtNLM"/>
    </source>
</evidence>
<evidence type="ECO:0000259" key="5">
    <source>
        <dbReference type="Pfam" id="PF17846"/>
    </source>
</evidence>
<accession>A0A6C0LRJ3</accession>
<proteinExistence type="predicted"/>